<name>D1C8R3_SPHTD</name>
<evidence type="ECO:0000313" key="2">
    <source>
        <dbReference type="Proteomes" id="UP000002027"/>
    </source>
</evidence>
<keyword evidence="2" id="KW-1185">Reference proteome</keyword>
<organism evidence="1 2">
    <name type="scientific">Sphaerobacter thermophilus (strain ATCC 49802 / DSM 20745 / KCCM 41009 / NCIMB 13125 / S 6022)</name>
    <dbReference type="NCBI Taxonomy" id="479434"/>
    <lineage>
        <taxon>Bacteria</taxon>
        <taxon>Pseudomonadati</taxon>
        <taxon>Thermomicrobiota</taxon>
        <taxon>Thermomicrobia</taxon>
        <taxon>Sphaerobacterales</taxon>
        <taxon>Sphaerobacterineae</taxon>
        <taxon>Sphaerobacteraceae</taxon>
        <taxon>Sphaerobacter</taxon>
    </lineage>
</organism>
<dbReference type="HOGENOM" id="CLU_1609744_0_0_0"/>
<reference evidence="2" key="1">
    <citation type="submission" date="2009-11" db="EMBL/GenBank/DDBJ databases">
        <title>The complete chromosome 2 of Sphaerobacter thermophilus DSM 20745.</title>
        <authorList>
            <person name="Lucas S."/>
            <person name="Copeland A."/>
            <person name="Lapidus A."/>
            <person name="Glavina del Rio T."/>
            <person name="Dalin E."/>
            <person name="Tice H."/>
            <person name="Bruce D."/>
            <person name="Goodwin L."/>
            <person name="Pitluck S."/>
            <person name="Kyrpides N."/>
            <person name="Mavromatis K."/>
            <person name="Ivanova N."/>
            <person name="Mikhailova N."/>
            <person name="LaButti K.M."/>
            <person name="Clum A."/>
            <person name="Sun H.I."/>
            <person name="Brettin T."/>
            <person name="Detter J.C."/>
            <person name="Han C."/>
            <person name="Larimer F."/>
            <person name="Land M."/>
            <person name="Hauser L."/>
            <person name="Markowitz V."/>
            <person name="Cheng J.F."/>
            <person name="Hugenholtz P."/>
            <person name="Woyke T."/>
            <person name="Wu D."/>
            <person name="Steenblock K."/>
            <person name="Schneider S."/>
            <person name="Pukall R."/>
            <person name="Goeker M."/>
            <person name="Klenk H.P."/>
            <person name="Eisen J.A."/>
        </authorList>
    </citation>
    <scope>NUCLEOTIDE SEQUENCE [LARGE SCALE GENOMIC DNA]</scope>
    <source>
        <strain evidence="2">ATCC 49802 / DSM 20745 / S 6022</strain>
    </source>
</reference>
<dbReference type="Proteomes" id="UP000002027">
    <property type="component" value="Chromosome 2"/>
</dbReference>
<gene>
    <name evidence="1" type="ordered locus">Sthe_2793</name>
</gene>
<evidence type="ECO:0000313" key="1">
    <source>
        <dbReference type="EMBL" id="ACZ40206.1"/>
    </source>
</evidence>
<proteinExistence type="predicted"/>
<dbReference type="EMBL" id="CP001824">
    <property type="protein sequence ID" value="ACZ40206.1"/>
    <property type="molecule type" value="Genomic_DNA"/>
</dbReference>
<accession>D1C8R3</accession>
<dbReference type="InParanoid" id="D1C8R3"/>
<dbReference type="AlphaFoldDB" id="D1C8R3"/>
<reference evidence="1 2" key="2">
    <citation type="journal article" date="2010" name="Stand. Genomic Sci.">
        <title>Complete genome sequence of Desulfohalobium retbaense type strain (HR(100)).</title>
        <authorList>
            <person name="Spring S."/>
            <person name="Nolan M."/>
            <person name="Lapidus A."/>
            <person name="Glavina Del Rio T."/>
            <person name="Copeland A."/>
            <person name="Tice H."/>
            <person name="Cheng J.F."/>
            <person name="Lucas S."/>
            <person name="Land M."/>
            <person name="Chen F."/>
            <person name="Bruce D."/>
            <person name="Goodwin L."/>
            <person name="Pitluck S."/>
            <person name="Ivanova N."/>
            <person name="Mavromatis K."/>
            <person name="Mikhailova N."/>
            <person name="Pati A."/>
            <person name="Chen A."/>
            <person name="Palaniappan K."/>
            <person name="Hauser L."/>
            <person name="Chang Y.J."/>
            <person name="Jeffries C.D."/>
            <person name="Munk C."/>
            <person name="Kiss H."/>
            <person name="Chain P."/>
            <person name="Han C."/>
            <person name="Brettin T."/>
            <person name="Detter J.C."/>
            <person name="Schuler E."/>
            <person name="Goker M."/>
            <person name="Rohde M."/>
            <person name="Bristow J."/>
            <person name="Eisen J.A."/>
            <person name="Markowitz V."/>
            <person name="Hugenholtz P."/>
            <person name="Kyrpides N.C."/>
            <person name="Klenk H.P."/>
        </authorList>
    </citation>
    <scope>NUCLEOTIDE SEQUENCE [LARGE SCALE GENOMIC DNA]</scope>
    <source>
        <strain evidence="2">ATCC 49802 / DSM 20745 / S 6022</strain>
    </source>
</reference>
<dbReference type="KEGG" id="sti:Sthe_2793"/>
<protein>
    <submittedName>
        <fullName evidence="1">Uncharacterized protein</fullName>
    </submittedName>
</protein>
<sequence>MYSQTGAWGRHIYASTDWTYYDQNRLNSLYSYWQATNYQYVPTTIHFDDQAYGGGTHYSGLHATGWYYTNFPNPEYRSGDDDGDTRHEEIEVRWSPTFAAGGYNIEVEYWDPLYNDNTGVGNTGEVNVASYITTAIGWLRIGHQWMCKFYYPERDYLPWSFDCRA</sequence>